<dbReference type="OrthoDB" id="9790745at2"/>
<evidence type="ECO:0000256" key="3">
    <source>
        <dbReference type="ARBA" id="ARBA00022448"/>
    </source>
</evidence>
<evidence type="ECO:0000256" key="6">
    <source>
        <dbReference type="ARBA" id="ARBA00022982"/>
    </source>
</evidence>
<reference evidence="9 10" key="1">
    <citation type="submission" date="2016-09" db="EMBL/GenBank/DDBJ databases">
        <authorList>
            <person name="Capua I."/>
            <person name="De Benedictis P."/>
            <person name="Joannis T."/>
            <person name="Lombin L.H."/>
            <person name="Cattoli G."/>
        </authorList>
    </citation>
    <scope>NUCLEOTIDE SEQUENCE [LARGE SCALE GENOMIC DNA]</scope>
    <source>
        <strain evidence="9 10">A7P-90m</strain>
    </source>
</reference>
<dbReference type="InterPro" id="IPR050619">
    <property type="entry name" value="Flavodoxin"/>
</dbReference>
<dbReference type="InterPro" id="IPR008254">
    <property type="entry name" value="Flavodoxin/NO_synth"/>
</dbReference>
<dbReference type="Pfam" id="PF00258">
    <property type="entry name" value="Flavodoxin_1"/>
    <property type="match status" value="1"/>
</dbReference>
<dbReference type="InterPro" id="IPR010086">
    <property type="entry name" value="Flavodoxin_lc"/>
</dbReference>
<comment type="cofactor">
    <cofactor evidence="1 7">
        <name>FMN</name>
        <dbReference type="ChEBI" id="CHEBI:58210"/>
    </cofactor>
</comment>
<dbReference type="EMBL" id="FMYP01000011">
    <property type="protein sequence ID" value="SDB93994.1"/>
    <property type="molecule type" value="Genomic_DNA"/>
</dbReference>
<keyword evidence="3 7" id="KW-0813">Transport</keyword>
<dbReference type="PIRSF" id="PIRSF038996">
    <property type="entry name" value="FldA"/>
    <property type="match status" value="1"/>
</dbReference>
<accession>A0A1G6HIH5</accession>
<evidence type="ECO:0000256" key="1">
    <source>
        <dbReference type="ARBA" id="ARBA00001917"/>
    </source>
</evidence>
<dbReference type="NCBIfam" id="TIGR01752">
    <property type="entry name" value="flav_long"/>
    <property type="match status" value="1"/>
</dbReference>
<evidence type="ECO:0000259" key="8">
    <source>
        <dbReference type="PROSITE" id="PS50902"/>
    </source>
</evidence>
<dbReference type="GO" id="GO:0010181">
    <property type="term" value="F:FMN binding"/>
    <property type="evidence" value="ECO:0007669"/>
    <property type="project" value="UniProtKB-UniRule"/>
</dbReference>
<dbReference type="SUPFAM" id="SSF52218">
    <property type="entry name" value="Flavoproteins"/>
    <property type="match status" value="1"/>
</dbReference>
<gene>
    <name evidence="9" type="ORF">SAMN05216323_101131</name>
</gene>
<dbReference type="AlphaFoldDB" id="A0A1G6HIH5"/>
<organism evidence="9 10">
    <name type="scientific">Williamwhitmania taraxaci</name>
    <dbReference type="NCBI Taxonomy" id="1640674"/>
    <lineage>
        <taxon>Bacteria</taxon>
        <taxon>Pseudomonadati</taxon>
        <taxon>Bacteroidota</taxon>
        <taxon>Bacteroidia</taxon>
        <taxon>Bacteroidales</taxon>
        <taxon>Williamwhitmaniaceae</taxon>
        <taxon>Williamwhitmania</taxon>
    </lineage>
</organism>
<dbReference type="InterPro" id="IPR029039">
    <property type="entry name" value="Flavoprotein-like_sf"/>
</dbReference>
<name>A0A1G6HIH5_9BACT</name>
<evidence type="ECO:0000256" key="4">
    <source>
        <dbReference type="ARBA" id="ARBA00022630"/>
    </source>
</evidence>
<dbReference type="PROSITE" id="PS50902">
    <property type="entry name" value="FLAVODOXIN_LIKE"/>
    <property type="match status" value="1"/>
</dbReference>
<dbReference type="Proteomes" id="UP000199452">
    <property type="component" value="Unassembled WGS sequence"/>
</dbReference>
<comment type="function">
    <text evidence="7">Low-potential electron donor to a number of redox enzymes.</text>
</comment>
<keyword evidence="10" id="KW-1185">Reference proteome</keyword>
<evidence type="ECO:0000256" key="2">
    <source>
        <dbReference type="ARBA" id="ARBA00005267"/>
    </source>
</evidence>
<dbReference type="PANTHER" id="PTHR42809">
    <property type="entry name" value="FLAVODOXIN 2"/>
    <property type="match status" value="1"/>
</dbReference>
<dbReference type="RefSeq" id="WP_092436302.1">
    <property type="nucleotide sequence ID" value="NZ_FMYP01000011.1"/>
</dbReference>
<evidence type="ECO:0000313" key="10">
    <source>
        <dbReference type="Proteomes" id="UP000199452"/>
    </source>
</evidence>
<dbReference type="NCBIfam" id="NF006739">
    <property type="entry name" value="PRK09267.1-5"/>
    <property type="match status" value="1"/>
</dbReference>
<keyword evidence="6 7" id="KW-0249">Electron transport</keyword>
<proteinExistence type="inferred from homology"/>
<dbReference type="Gene3D" id="3.40.50.360">
    <property type="match status" value="1"/>
</dbReference>
<evidence type="ECO:0000256" key="5">
    <source>
        <dbReference type="ARBA" id="ARBA00022643"/>
    </source>
</evidence>
<evidence type="ECO:0000313" key="9">
    <source>
        <dbReference type="EMBL" id="SDB93994.1"/>
    </source>
</evidence>
<dbReference type="STRING" id="1640674.SAMN05216323_101131"/>
<keyword evidence="4 7" id="KW-0285">Flavoprotein</keyword>
<comment type="similarity">
    <text evidence="2 7">Belongs to the flavodoxin family.</text>
</comment>
<protein>
    <recommendedName>
        <fullName evidence="7">Flavodoxin</fullName>
    </recommendedName>
</protein>
<keyword evidence="5 7" id="KW-0288">FMN</keyword>
<feature type="domain" description="Flavodoxin-like" evidence="8">
    <location>
        <begin position="4"/>
        <end position="165"/>
    </location>
</feature>
<dbReference type="PANTHER" id="PTHR42809:SF1">
    <property type="entry name" value="FLAVODOXIN 1"/>
    <property type="match status" value="1"/>
</dbReference>
<evidence type="ECO:0000256" key="7">
    <source>
        <dbReference type="PIRNR" id="PIRNR038996"/>
    </source>
</evidence>
<dbReference type="GO" id="GO:0009055">
    <property type="term" value="F:electron transfer activity"/>
    <property type="evidence" value="ECO:0007669"/>
    <property type="project" value="UniProtKB-UniRule"/>
</dbReference>
<sequence>MKKIGVFYSFRSIKTAKIADIIVEKFGKDKAVAVDVDHAWEKDFLAYDKLIFGVPTWFDGELPSYWDELIPMLEDIDFKGKKVAVFGNGNQKDYGENFGDAVGIMAEIIKSAGAEVIGFTSTEGYSFESSKADMGNEQFCGLILDFENQIKLNLPRIEQWVDHLKREI</sequence>